<evidence type="ECO:0000259" key="1">
    <source>
        <dbReference type="Pfam" id="PF01637"/>
    </source>
</evidence>
<dbReference type="Pfam" id="PF01637">
    <property type="entry name" value="ATPase_2"/>
    <property type="match status" value="1"/>
</dbReference>
<dbReference type="InterPro" id="IPR011579">
    <property type="entry name" value="ATPase_dom"/>
</dbReference>
<evidence type="ECO:0000313" key="2">
    <source>
        <dbReference type="EMBL" id="MDQ0190244.1"/>
    </source>
</evidence>
<dbReference type="EMBL" id="JAUSTP010000016">
    <property type="protein sequence ID" value="MDQ0190244.1"/>
    <property type="molecule type" value="Genomic_DNA"/>
</dbReference>
<reference evidence="2 3" key="1">
    <citation type="submission" date="2023-07" db="EMBL/GenBank/DDBJ databases">
        <title>Genomic Encyclopedia of Type Strains, Phase IV (KMG-IV): sequencing the most valuable type-strain genomes for metagenomic binning, comparative biology and taxonomic classification.</title>
        <authorList>
            <person name="Goeker M."/>
        </authorList>
    </citation>
    <scope>NUCLEOTIDE SEQUENCE [LARGE SCALE GENOMIC DNA]</scope>
    <source>
        <strain evidence="2 3">DSM 4006</strain>
    </source>
</reference>
<dbReference type="PANTHER" id="PTHR34301:SF8">
    <property type="entry name" value="ATPASE DOMAIN-CONTAINING PROTEIN"/>
    <property type="match status" value="1"/>
</dbReference>
<proteinExistence type="predicted"/>
<dbReference type="Gene3D" id="3.40.50.300">
    <property type="entry name" value="P-loop containing nucleotide triphosphate hydrolases"/>
    <property type="match status" value="1"/>
</dbReference>
<feature type="domain" description="ATPase" evidence="1">
    <location>
        <begin position="17"/>
        <end position="261"/>
    </location>
</feature>
<name>A0ABT9XIV4_9BACL</name>
<gene>
    <name evidence="2" type="ORF">J2S03_002108</name>
</gene>
<dbReference type="SUPFAM" id="SSF52540">
    <property type="entry name" value="P-loop containing nucleoside triphosphate hydrolases"/>
    <property type="match status" value="1"/>
</dbReference>
<sequence length="374" mass="41744">MHAVFPFGSVAQEEDVVDRERYIREMIVRMESGQSAIIAGPRRIGKSSVGREILRQLAERGQYTAAVDLFSVSSIEEFVAQLVEAILANRTGVVRRGIRTMEALRRLIGSAEIKGRFGDMEIGLNFADTDTAETDNLLKALSLAESLAEKDGRRMVILLDEFQDIERLGGAPLLKQFRATAQLQKQTTYLFLGSQPSMMKTLFSDRQQALYRFATFCPLPKIPAHAWEDYVQRKLEAQAMTITPAALGMILDLTGGHPYDVMGLVSHAYLLTATAGIDQVDADIVAGAEAQLMDHLTGIFEHQWLDVRKVKHADIVCLAICEQMPPYAVSASRSSVARALSHLLDLGIVEKRSARGAYRMVEPMFERWLRARFR</sequence>
<protein>
    <submittedName>
        <fullName evidence="2">AAA+ ATPase superfamily predicted ATPase</fullName>
    </submittedName>
</protein>
<dbReference type="InterPro" id="IPR027417">
    <property type="entry name" value="P-loop_NTPase"/>
</dbReference>
<dbReference type="PANTHER" id="PTHR34301">
    <property type="entry name" value="DNA-BINDING PROTEIN-RELATED"/>
    <property type="match status" value="1"/>
</dbReference>
<comment type="caution">
    <text evidence="2">The sequence shown here is derived from an EMBL/GenBank/DDBJ whole genome shotgun (WGS) entry which is preliminary data.</text>
</comment>
<dbReference type="Proteomes" id="UP001232973">
    <property type="component" value="Unassembled WGS sequence"/>
</dbReference>
<keyword evidence="3" id="KW-1185">Reference proteome</keyword>
<organism evidence="2 3">
    <name type="scientific">Alicyclobacillus cycloheptanicus</name>
    <dbReference type="NCBI Taxonomy" id="1457"/>
    <lineage>
        <taxon>Bacteria</taxon>
        <taxon>Bacillati</taxon>
        <taxon>Bacillota</taxon>
        <taxon>Bacilli</taxon>
        <taxon>Bacillales</taxon>
        <taxon>Alicyclobacillaceae</taxon>
        <taxon>Alicyclobacillus</taxon>
    </lineage>
</organism>
<dbReference type="RefSeq" id="WP_307016287.1">
    <property type="nucleotide sequence ID" value="NZ_JAUANV010000017.1"/>
</dbReference>
<evidence type="ECO:0000313" key="3">
    <source>
        <dbReference type="Proteomes" id="UP001232973"/>
    </source>
</evidence>
<accession>A0ABT9XIV4</accession>